<reference evidence="4 5" key="1">
    <citation type="submission" date="2024-04" db="EMBL/GenBank/DDBJ databases">
        <title>Phyllosticta paracitricarpa is synonymous to the EU quarantine fungus P. citricarpa based on phylogenomic analyses.</title>
        <authorList>
            <consortium name="Lawrence Berkeley National Laboratory"/>
            <person name="Van Ingen-Buijs V.A."/>
            <person name="Van Westerhoven A.C."/>
            <person name="Haridas S."/>
            <person name="Skiadas P."/>
            <person name="Martin F."/>
            <person name="Groenewald J.Z."/>
            <person name="Crous P.W."/>
            <person name="Seidl M.F."/>
        </authorList>
    </citation>
    <scope>NUCLEOTIDE SEQUENCE [LARGE SCALE GENOMIC DNA]</scope>
    <source>
        <strain evidence="4 5">CBS 122670</strain>
    </source>
</reference>
<feature type="chain" id="PRO_5047048763" evidence="3">
    <location>
        <begin position="19"/>
        <end position="135"/>
    </location>
</feature>
<keyword evidence="2" id="KW-0472">Membrane</keyword>
<keyword evidence="2" id="KW-0812">Transmembrane</keyword>
<keyword evidence="2" id="KW-1133">Transmembrane helix</keyword>
<dbReference type="Proteomes" id="UP001365128">
    <property type="component" value="Unassembled WGS sequence"/>
</dbReference>
<feature type="signal peptide" evidence="3">
    <location>
        <begin position="1"/>
        <end position="18"/>
    </location>
</feature>
<dbReference type="EMBL" id="JBBPDW010000010">
    <property type="protein sequence ID" value="KAK7548847.1"/>
    <property type="molecule type" value="Genomic_DNA"/>
</dbReference>
<evidence type="ECO:0000313" key="5">
    <source>
        <dbReference type="Proteomes" id="UP001365128"/>
    </source>
</evidence>
<evidence type="ECO:0000313" key="4">
    <source>
        <dbReference type="EMBL" id="KAK7548847.1"/>
    </source>
</evidence>
<proteinExistence type="predicted"/>
<keyword evidence="5" id="KW-1185">Reference proteome</keyword>
<name>A0ABR1MKG8_9PEZI</name>
<evidence type="ECO:0000256" key="2">
    <source>
        <dbReference type="SAM" id="Phobius"/>
    </source>
</evidence>
<keyword evidence="3" id="KW-0732">Signal</keyword>
<protein>
    <submittedName>
        <fullName evidence="4">Uncharacterized protein</fullName>
    </submittedName>
</protein>
<feature type="region of interest" description="Disordered" evidence="1">
    <location>
        <begin position="36"/>
        <end position="80"/>
    </location>
</feature>
<evidence type="ECO:0000256" key="3">
    <source>
        <dbReference type="SAM" id="SignalP"/>
    </source>
</evidence>
<feature type="compositionally biased region" description="Basic and acidic residues" evidence="1">
    <location>
        <begin position="39"/>
        <end position="54"/>
    </location>
</feature>
<organism evidence="4 5">
    <name type="scientific">Phyllosticta citricarpa</name>
    <dbReference type="NCBI Taxonomy" id="55181"/>
    <lineage>
        <taxon>Eukaryota</taxon>
        <taxon>Fungi</taxon>
        <taxon>Dikarya</taxon>
        <taxon>Ascomycota</taxon>
        <taxon>Pezizomycotina</taxon>
        <taxon>Dothideomycetes</taxon>
        <taxon>Dothideomycetes incertae sedis</taxon>
        <taxon>Botryosphaeriales</taxon>
        <taxon>Phyllostictaceae</taxon>
        <taxon>Phyllosticta</taxon>
    </lineage>
</organism>
<accession>A0ABR1MKG8</accession>
<evidence type="ECO:0000256" key="1">
    <source>
        <dbReference type="SAM" id="MobiDB-lite"/>
    </source>
</evidence>
<comment type="caution">
    <text evidence="4">The sequence shown here is derived from an EMBL/GenBank/DDBJ whole genome shotgun (WGS) entry which is preliminary data.</text>
</comment>
<sequence length="135" mass="15196">MLFSSLFLAAASWPWGRSLLSFLRARRERRKLNSARRIVSSERPREREREKEKGVSLLPPMRHAGNLVPRGSTASPSAKEGNIHLTRAPGAARGFFLMARYFYMLLLCTYVCMSCPCALCGWVCLPHCTSTIFSA</sequence>
<gene>
    <name evidence="4" type="ORF">IWX46DRAFT_42733</name>
</gene>
<feature type="transmembrane region" description="Helical" evidence="2">
    <location>
        <begin position="101"/>
        <end position="125"/>
    </location>
</feature>